<gene>
    <name evidence="7" type="ORF">CL176_01050</name>
</gene>
<evidence type="ECO:0000256" key="3">
    <source>
        <dbReference type="ARBA" id="ARBA00022729"/>
    </source>
</evidence>
<name>A0A347WI20_9LACT</name>
<sequence length="62" mass="6783">MAYNEGVKIGGCEYMYGTTILKGIGLLPATGESQNYFFLGLGIVVLLVAVALIINYVRKNRR</sequence>
<organism evidence="7 8">
    <name type="scientific">Suicoccus acidiformans</name>
    <dbReference type="NCBI Taxonomy" id="2036206"/>
    <lineage>
        <taxon>Bacteria</taxon>
        <taxon>Bacillati</taxon>
        <taxon>Bacillota</taxon>
        <taxon>Bacilli</taxon>
        <taxon>Lactobacillales</taxon>
        <taxon>Aerococcaceae</taxon>
        <taxon>Suicoccus</taxon>
    </lineage>
</organism>
<dbReference type="Proteomes" id="UP000263232">
    <property type="component" value="Chromosome"/>
</dbReference>
<protein>
    <recommendedName>
        <fullName evidence="6">Gram-positive cocci surface proteins LPxTG domain-containing protein</fullName>
    </recommendedName>
</protein>
<keyword evidence="5" id="KW-1133">Transmembrane helix</keyword>
<feature type="domain" description="Gram-positive cocci surface proteins LPxTG" evidence="6">
    <location>
        <begin position="27"/>
        <end position="62"/>
    </location>
</feature>
<evidence type="ECO:0000313" key="8">
    <source>
        <dbReference type="Proteomes" id="UP000263232"/>
    </source>
</evidence>
<keyword evidence="4" id="KW-0572">Peptidoglycan-anchor</keyword>
<keyword evidence="1" id="KW-0134">Cell wall</keyword>
<feature type="transmembrane region" description="Helical" evidence="5">
    <location>
        <begin position="36"/>
        <end position="57"/>
    </location>
</feature>
<evidence type="ECO:0000313" key="7">
    <source>
        <dbReference type="EMBL" id="AXY24727.1"/>
    </source>
</evidence>
<dbReference type="NCBIfam" id="TIGR01167">
    <property type="entry name" value="LPXTG_anchor"/>
    <property type="match status" value="1"/>
</dbReference>
<dbReference type="InterPro" id="IPR019931">
    <property type="entry name" value="LPXTG_anchor"/>
</dbReference>
<dbReference type="AlphaFoldDB" id="A0A347WI20"/>
<evidence type="ECO:0000256" key="4">
    <source>
        <dbReference type="ARBA" id="ARBA00023088"/>
    </source>
</evidence>
<evidence type="ECO:0000256" key="1">
    <source>
        <dbReference type="ARBA" id="ARBA00022512"/>
    </source>
</evidence>
<keyword evidence="5" id="KW-0812">Transmembrane</keyword>
<dbReference type="Pfam" id="PF00746">
    <property type="entry name" value="Gram_pos_anchor"/>
    <property type="match status" value="1"/>
</dbReference>
<reference evidence="7 8" key="1">
    <citation type="submission" date="2017-09" db="EMBL/GenBank/DDBJ databases">
        <title>Complete genome sequence of Oxytococcus suis strain ZY16052.</title>
        <authorList>
            <person name="Li F."/>
        </authorList>
    </citation>
    <scope>NUCLEOTIDE SEQUENCE [LARGE SCALE GENOMIC DNA]</scope>
    <source>
        <strain evidence="7 8">ZY16052</strain>
    </source>
</reference>
<keyword evidence="8" id="KW-1185">Reference proteome</keyword>
<keyword evidence="3" id="KW-0732">Signal</keyword>
<evidence type="ECO:0000256" key="2">
    <source>
        <dbReference type="ARBA" id="ARBA00022525"/>
    </source>
</evidence>
<dbReference type="EMBL" id="CP023434">
    <property type="protein sequence ID" value="AXY24727.1"/>
    <property type="molecule type" value="Genomic_DNA"/>
</dbReference>
<accession>A0A347WI20</accession>
<evidence type="ECO:0000256" key="5">
    <source>
        <dbReference type="SAM" id="Phobius"/>
    </source>
</evidence>
<keyword evidence="5" id="KW-0472">Membrane</keyword>
<dbReference type="PROSITE" id="PS50847">
    <property type="entry name" value="GRAM_POS_ANCHORING"/>
    <property type="match status" value="1"/>
</dbReference>
<keyword evidence="2" id="KW-0964">Secreted</keyword>
<dbReference type="KEGG" id="abae:CL176_01050"/>
<proteinExistence type="predicted"/>
<evidence type="ECO:0000259" key="6">
    <source>
        <dbReference type="PROSITE" id="PS50847"/>
    </source>
</evidence>